<name>A0A2A4MPM1_9GAMM</name>
<evidence type="ECO:0000256" key="11">
    <source>
        <dbReference type="RuleBase" id="RU004349"/>
    </source>
</evidence>
<comment type="caution">
    <text evidence="12">The sequence shown here is derived from an EMBL/GenBank/DDBJ whole genome shotgun (WGS) entry which is preliminary data.</text>
</comment>
<sequence>MAKKPNVNPENIGAGLTELKSRLLFLLFALFVYRVGTHIPVPGIDPLQLASFFSQNEGTFAGLFNMFSGGALERMSIVALGIMPYISASIIMQLLTAVSPQLDQLKKEGESGRRKITQYTRYGALVLATIQGTGMAVGLLAPMAYNPGLAFNITAVVSLVTGAMFLMWLGEQITEKGIGNGISMLIFAGIVSGFPAAIGSSLTQAYEGQINGLLLLVVAIIAIGVIACIVYIERAQRRITINYAKRQQGRKLYQAQSSHLPLKINMAGVIPAIFASSILLFPASLGQWFGQSGGAEWLQTLALMIGPGQPLYIIVFSAMIIFFCFFYTALMFNPKDVAENLQRSGAFIPGIRPGVQTAKYIDGVSTRLTMFGAIYITLVCLLPNFVQMMASVPFNLGGTALLISVVVTMDFWSQVQSHLMSNQYDSLMKKSKLGNYGRSGT</sequence>
<feature type="transmembrane region" description="Helical" evidence="10">
    <location>
        <begin position="149"/>
        <end position="169"/>
    </location>
</feature>
<evidence type="ECO:0000313" key="12">
    <source>
        <dbReference type="EMBL" id="PCH61566.1"/>
    </source>
</evidence>
<evidence type="ECO:0000256" key="7">
    <source>
        <dbReference type="ARBA" id="ARBA00023010"/>
    </source>
</evidence>
<evidence type="ECO:0000256" key="1">
    <source>
        <dbReference type="ARBA" id="ARBA00004141"/>
    </source>
</evidence>
<reference evidence="13" key="1">
    <citation type="submission" date="2017-08" db="EMBL/GenBank/DDBJ databases">
        <title>A dynamic microbial community with high functional redundancy inhabits the cold, oxic subseafloor aquifer.</title>
        <authorList>
            <person name="Tully B.J."/>
            <person name="Wheat C.G."/>
            <person name="Glazer B.T."/>
            <person name="Huber J.A."/>
        </authorList>
    </citation>
    <scope>NUCLEOTIDE SEQUENCE [LARGE SCALE GENOMIC DNA]</scope>
</reference>
<keyword evidence="7 10" id="KW-0811">Translocation</keyword>
<feature type="transmembrane region" description="Helical" evidence="10">
    <location>
        <begin position="210"/>
        <end position="232"/>
    </location>
</feature>
<dbReference type="Gene3D" id="1.10.3370.10">
    <property type="entry name" value="SecY subunit domain"/>
    <property type="match status" value="1"/>
</dbReference>
<dbReference type="SUPFAM" id="SSF103491">
    <property type="entry name" value="Preprotein translocase SecY subunit"/>
    <property type="match status" value="1"/>
</dbReference>
<keyword evidence="10" id="KW-1003">Cell membrane</keyword>
<dbReference type="NCBIfam" id="TIGR00967">
    <property type="entry name" value="3a0501s007"/>
    <property type="match status" value="1"/>
</dbReference>
<dbReference type="PANTHER" id="PTHR10906">
    <property type="entry name" value="SECY/SEC61-ALPHA FAMILY MEMBER"/>
    <property type="match status" value="1"/>
</dbReference>
<comment type="caution">
    <text evidence="10">Lacks conserved residue(s) required for the propagation of feature annotation.</text>
</comment>
<dbReference type="HAMAP" id="MF_01465">
    <property type="entry name" value="SecY"/>
    <property type="match status" value="1"/>
</dbReference>
<feature type="transmembrane region" description="Helical" evidence="10">
    <location>
        <begin position="119"/>
        <end position="143"/>
    </location>
</feature>
<comment type="function">
    <text evidence="10">The central subunit of the protein translocation channel SecYEG. Consists of two halves formed by TMs 1-5 and 6-10. These two domains form a lateral gate at the front which open onto the bilayer between TMs 2 and 7, and are clamped together by SecE at the back. The channel is closed by both a pore ring composed of hydrophobic SecY resides and a short helix (helix 2A) on the extracellular side of the membrane which forms a plug. The plug probably moves laterally to allow the channel to open. The ring and the pore may move independently.</text>
</comment>
<dbReference type="PIRSF" id="PIRSF004557">
    <property type="entry name" value="SecY"/>
    <property type="match status" value="1"/>
</dbReference>
<keyword evidence="6 10" id="KW-1133">Transmembrane helix</keyword>
<dbReference type="InterPro" id="IPR023201">
    <property type="entry name" value="SecY_dom_sf"/>
</dbReference>
<dbReference type="GO" id="GO:0065002">
    <property type="term" value="P:intracellular protein transmembrane transport"/>
    <property type="evidence" value="ECO:0007669"/>
    <property type="project" value="UniProtKB-UniRule"/>
</dbReference>
<dbReference type="Pfam" id="PF00344">
    <property type="entry name" value="SecY"/>
    <property type="match status" value="1"/>
</dbReference>
<evidence type="ECO:0000256" key="3">
    <source>
        <dbReference type="ARBA" id="ARBA00022448"/>
    </source>
</evidence>
<feature type="transmembrane region" description="Helical" evidence="10">
    <location>
        <begin position="368"/>
        <end position="386"/>
    </location>
</feature>
<dbReference type="PRINTS" id="PR00303">
    <property type="entry name" value="SECYTRNLCASE"/>
</dbReference>
<evidence type="ECO:0000256" key="2">
    <source>
        <dbReference type="ARBA" id="ARBA00005751"/>
    </source>
</evidence>
<evidence type="ECO:0000256" key="6">
    <source>
        <dbReference type="ARBA" id="ARBA00022989"/>
    </source>
</evidence>
<evidence type="ECO:0000256" key="5">
    <source>
        <dbReference type="ARBA" id="ARBA00022927"/>
    </source>
</evidence>
<comment type="similarity">
    <text evidence="2 10 11">Belongs to the SecY/SEC61-alpha family.</text>
</comment>
<evidence type="ECO:0000256" key="9">
    <source>
        <dbReference type="ARBA" id="ARBA00039733"/>
    </source>
</evidence>
<feature type="transmembrane region" description="Helical" evidence="10">
    <location>
        <begin position="181"/>
        <end position="198"/>
    </location>
</feature>
<dbReference type="PROSITE" id="PS00755">
    <property type="entry name" value="SECY_1"/>
    <property type="match status" value="1"/>
</dbReference>
<dbReference type="InterPro" id="IPR026593">
    <property type="entry name" value="SecY"/>
</dbReference>
<keyword evidence="3 10" id="KW-0813">Transport</keyword>
<accession>A0A2A4MPM1</accession>
<evidence type="ECO:0000256" key="10">
    <source>
        <dbReference type="HAMAP-Rule" id="MF_01465"/>
    </source>
</evidence>
<feature type="transmembrane region" description="Helical" evidence="10">
    <location>
        <begin position="310"/>
        <end position="332"/>
    </location>
</feature>
<keyword evidence="8 10" id="KW-0472">Membrane</keyword>
<dbReference type="GO" id="GO:0006605">
    <property type="term" value="P:protein targeting"/>
    <property type="evidence" value="ECO:0007669"/>
    <property type="project" value="UniProtKB-UniRule"/>
</dbReference>
<evidence type="ECO:0000256" key="4">
    <source>
        <dbReference type="ARBA" id="ARBA00022692"/>
    </source>
</evidence>
<gene>
    <name evidence="10" type="primary">secY</name>
    <name evidence="12" type="ORF">COC19_04605</name>
</gene>
<feature type="transmembrane region" description="Helical" evidence="10">
    <location>
        <begin position="75"/>
        <end position="98"/>
    </location>
</feature>
<evidence type="ECO:0000256" key="8">
    <source>
        <dbReference type="ARBA" id="ARBA00023136"/>
    </source>
</evidence>
<dbReference type="InterPro" id="IPR030659">
    <property type="entry name" value="SecY_CS"/>
</dbReference>
<keyword evidence="5 10" id="KW-0653">Protein transport</keyword>
<feature type="transmembrane region" description="Helical" evidence="10">
    <location>
        <begin position="266"/>
        <end position="290"/>
    </location>
</feature>
<dbReference type="GO" id="GO:0043952">
    <property type="term" value="P:protein transport by the Sec complex"/>
    <property type="evidence" value="ECO:0007669"/>
    <property type="project" value="UniProtKB-UniRule"/>
</dbReference>
<comment type="subcellular location">
    <subcellularLocation>
        <location evidence="10">Cell membrane</location>
        <topology evidence="10">Multi-pass membrane protein</topology>
    </subcellularLocation>
    <subcellularLocation>
        <location evidence="1">Membrane</location>
        <topology evidence="1">Multi-pass membrane protein</topology>
    </subcellularLocation>
</comment>
<dbReference type="Proteomes" id="UP000218172">
    <property type="component" value="Unassembled WGS sequence"/>
</dbReference>
<feature type="transmembrane region" description="Helical" evidence="10">
    <location>
        <begin position="23"/>
        <end position="41"/>
    </location>
</feature>
<organism evidence="12 13">
    <name type="scientific">SAR86 cluster bacterium</name>
    <dbReference type="NCBI Taxonomy" id="2030880"/>
    <lineage>
        <taxon>Bacteria</taxon>
        <taxon>Pseudomonadati</taxon>
        <taxon>Pseudomonadota</taxon>
        <taxon>Gammaproteobacteria</taxon>
        <taxon>SAR86 cluster</taxon>
    </lineage>
</organism>
<evidence type="ECO:0000313" key="13">
    <source>
        <dbReference type="Proteomes" id="UP000218172"/>
    </source>
</evidence>
<dbReference type="AlphaFoldDB" id="A0A2A4MPM1"/>
<comment type="subunit">
    <text evidence="10">Component of the Sec protein translocase complex. Heterotrimer consisting of SecY, SecE and SecG subunits. The heterotrimers can form oligomers, although 1 heterotrimer is thought to be able to translocate proteins. Interacts with the ribosome. Interacts with SecDF, and other proteins may be involved. Interacts with SecA.</text>
</comment>
<proteinExistence type="inferred from homology"/>
<dbReference type="FunFam" id="1.10.3370.10:FF:000001">
    <property type="entry name" value="Preprotein translocase subunit SecY"/>
    <property type="match status" value="1"/>
</dbReference>
<protein>
    <recommendedName>
        <fullName evidence="9 10">Protein translocase subunit SecY</fullName>
    </recommendedName>
</protein>
<dbReference type="GO" id="GO:0005886">
    <property type="term" value="C:plasma membrane"/>
    <property type="evidence" value="ECO:0007669"/>
    <property type="project" value="UniProtKB-SubCell"/>
</dbReference>
<dbReference type="InterPro" id="IPR002208">
    <property type="entry name" value="SecY/SEC61-alpha"/>
</dbReference>
<keyword evidence="4 10" id="KW-0812">Transmembrane</keyword>
<dbReference type="EMBL" id="NVQR01000064">
    <property type="protein sequence ID" value="PCH61566.1"/>
    <property type="molecule type" value="Genomic_DNA"/>
</dbReference>